<dbReference type="InterPro" id="IPR001460">
    <property type="entry name" value="PCN-bd_Tpept"/>
</dbReference>
<comment type="pathway">
    <text evidence="26">Glycan biosynthesis.</text>
</comment>
<dbReference type="GO" id="GO:0046677">
    <property type="term" value="P:response to antibiotic"/>
    <property type="evidence" value="ECO:0007669"/>
    <property type="project" value="UniProtKB-KW"/>
</dbReference>
<comment type="pathway">
    <text evidence="2">Cell wall biogenesis; peptidoglycan biosynthesis.</text>
</comment>
<dbReference type="EC" id="2.4.99.28" evidence="24"/>
<dbReference type="InterPro" id="IPR036950">
    <property type="entry name" value="PBP_transglycosylase"/>
</dbReference>
<evidence type="ECO:0000256" key="12">
    <source>
        <dbReference type="ARBA" id="ARBA00022679"/>
    </source>
</evidence>
<dbReference type="NCBIfam" id="TIGR02074">
    <property type="entry name" value="PBP_1a_fam"/>
    <property type="match status" value="1"/>
</dbReference>
<evidence type="ECO:0000256" key="24">
    <source>
        <dbReference type="ARBA" id="ARBA00044770"/>
    </source>
</evidence>
<keyword evidence="14" id="KW-0378">Hydrolase</keyword>
<dbReference type="GO" id="GO:0008658">
    <property type="term" value="F:penicillin binding"/>
    <property type="evidence" value="ECO:0007669"/>
    <property type="project" value="InterPro"/>
</dbReference>
<keyword evidence="21" id="KW-0511">Multifunctional enzyme</keyword>
<dbReference type="Pfam" id="PF00905">
    <property type="entry name" value="Transpeptidase"/>
    <property type="match status" value="1"/>
</dbReference>
<evidence type="ECO:0000256" key="9">
    <source>
        <dbReference type="ARBA" id="ARBA00022645"/>
    </source>
</evidence>
<evidence type="ECO:0000256" key="19">
    <source>
        <dbReference type="ARBA" id="ARBA00023136"/>
    </source>
</evidence>
<comment type="catalytic activity">
    <reaction evidence="25">
        <text>[GlcNAc-(1-&gt;4)-Mur2Ac(oyl-L-Ala-gamma-D-Glu-L-Lys-D-Ala-D-Ala)](n)-di-trans,octa-cis-undecaprenyl diphosphate + beta-D-GlcNAc-(1-&gt;4)-Mur2Ac(oyl-L-Ala-gamma-D-Glu-L-Lys-D-Ala-D-Ala)-di-trans,octa-cis-undecaprenyl diphosphate = [GlcNAc-(1-&gt;4)-Mur2Ac(oyl-L-Ala-gamma-D-Glu-L-Lys-D-Ala-D-Ala)](n+1)-di-trans,octa-cis-undecaprenyl diphosphate + di-trans,octa-cis-undecaprenyl diphosphate + H(+)</text>
        <dbReference type="Rhea" id="RHEA:23708"/>
        <dbReference type="Rhea" id="RHEA-COMP:9602"/>
        <dbReference type="Rhea" id="RHEA-COMP:9603"/>
        <dbReference type="ChEBI" id="CHEBI:15378"/>
        <dbReference type="ChEBI" id="CHEBI:58405"/>
        <dbReference type="ChEBI" id="CHEBI:60033"/>
        <dbReference type="ChEBI" id="CHEBI:78435"/>
        <dbReference type="EC" id="2.4.99.28"/>
    </reaction>
</comment>
<keyword evidence="20" id="KW-0046">Antibiotic resistance</keyword>
<keyword evidence="9" id="KW-0121">Carboxypeptidase</keyword>
<keyword evidence="17" id="KW-0573">Peptidoglycan synthesis</keyword>
<evidence type="ECO:0000256" key="4">
    <source>
        <dbReference type="ARBA" id="ARBA00007739"/>
    </source>
</evidence>
<dbReference type="Pfam" id="PF00912">
    <property type="entry name" value="Transgly"/>
    <property type="match status" value="1"/>
</dbReference>
<dbReference type="InterPro" id="IPR012338">
    <property type="entry name" value="Beta-lactam/transpept-like"/>
</dbReference>
<feature type="domain" description="Penicillin-binding protein OB-like" evidence="30">
    <location>
        <begin position="336"/>
        <end position="450"/>
    </location>
</feature>
<keyword evidence="10" id="KW-0645">Protease</keyword>
<dbReference type="SUPFAM" id="SSF56601">
    <property type="entry name" value="beta-lactamase/transpeptidase-like"/>
    <property type="match status" value="1"/>
</dbReference>
<evidence type="ECO:0000256" key="5">
    <source>
        <dbReference type="ARBA" id="ARBA00012448"/>
    </source>
</evidence>
<keyword evidence="16" id="KW-0735">Signal-anchor</keyword>
<gene>
    <name evidence="31" type="ORF">KI809_12140</name>
</gene>
<evidence type="ECO:0000256" key="22">
    <source>
        <dbReference type="ARBA" id="ARBA00023316"/>
    </source>
</evidence>
<feature type="domain" description="Penicillin-binding protein transpeptidase" evidence="28">
    <location>
        <begin position="455"/>
        <end position="756"/>
    </location>
</feature>
<comment type="caution">
    <text evidence="31">The sequence shown here is derived from an EMBL/GenBank/DDBJ whole genome shotgun (WGS) entry which is preliminary data.</text>
</comment>
<evidence type="ECO:0000256" key="2">
    <source>
        <dbReference type="ARBA" id="ARBA00004752"/>
    </source>
</evidence>
<name>A0AAW4LAZ5_9BACT</name>
<dbReference type="PANTHER" id="PTHR32282:SF27">
    <property type="entry name" value="PENICILLIN-BINDING PROTEIN 1A"/>
    <property type="match status" value="1"/>
</dbReference>
<evidence type="ECO:0000256" key="7">
    <source>
        <dbReference type="ARBA" id="ARBA00022475"/>
    </source>
</evidence>
<evidence type="ECO:0000256" key="16">
    <source>
        <dbReference type="ARBA" id="ARBA00022968"/>
    </source>
</evidence>
<keyword evidence="11" id="KW-0328">Glycosyltransferase</keyword>
<evidence type="ECO:0000256" key="18">
    <source>
        <dbReference type="ARBA" id="ARBA00022989"/>
    </source>
</evidence>
<dbReference type="GO" id="GO:0008955">
    <property type="term" value="F:peptidoglycan glycosyltransferase activity"/>
    <property type="evidence" value="ECO:0007669"/>
    <property type="project" value="UniProtKB-EC"/>
</dbReference>
<comment type="similarity">
    <text evidence="4">In the N-terminal section; belongs to the glycosyltransferase 51 family.</text>
</comment>
<evidence type="ECO:0000256" key="10">
    <source>
        <dbReference type="ARBA" id="ARBA00022670"/>
    </source>
</evidence>
<keyword evidence="13 27" id="KW-0812">Transmembrane</keyword>
<dbReference type="GO" id="GO:0005886">
    <property type="term" value="C:plasma membrane"/>
    <property type="evidence" value="ECO:0007669"/>
    <property type="project" value="UniProtKB-SubCell"/>
</dbReference>
<evidence type="ECO:0000256" key="27">
    <source>
        <dbReference type="SAM" id="Phobius"/>
    </source>
</evidence>
<evidence type="ECO:0000313" key="32">
    <source>
        <dbReference type="Proteomes" id="UP000811899"/>
    </source>
</evidence>
<evidence type="ECO:0000256" key="25">
    <source>
        <dbReference type="ARBA" id="ARBA00049902"/>
    </source>
</evidence>
<evidence type="ECO:0000256" key="13">
    <source>
        <dbReference type="ARBA" id="ARBA00022692"/>
    </source>
</evidence>
<evidence type="ECO:0000256" key="21">
    <source>
        <dbReference type="ARBA" id="ARBA00023268"/>
    </source>
</evidence>
<keyword evidence="12" id="KW-0808">Transferase</keyword>
<evidence type="ECO:0000256" key="23">
    <source>
        <dbReference type="ARBA" id="ARBA00034000"/>
    </source>
</evidence>
<evidence type="ECO:0000259" key="29">
    <source>
        <dbReference type="Pfam" id="PF00912"/>
    </source>
</evidence>
<evidence type="ECO:0000256" key="3">
    <source>
        <dbReference type="ARBA" id="ARBA00007090"/>
    </source>
</evidence>
<dbReference type="Gene3D" id="1.10.3810.10">
    <property type="entry name" value="Biosynthetic peptidoglycan transglycosylase-like"/>
    <property type="match status" value="1"/>
</dbReference>
<comment type="catalytic activity">
    <reaction evidence="23">
        <text>Preferential cleavage: (Ac)2-L-Lys-D-Ala-|-D-Ala. Also transpeptidation of peptidyl-alanyl moieties that are N-acyl substituents of D-alanine.</text>
        <dbReference type="EC" id="3.4.16.4"/>
    </reaction>
</comment>
<evidence type="ECO:0000256" key="20">
    <source>
        <dbReference type="ARBA" id="ARBA00023251"/>
    </source>
</evidence>
<dbReference type="GO" id="GO:0009002">
    <property type="term" value="F:serine-type D-Ala-D-Ala carboxypeptidase activity"/>
    <property type="evidence" value="ECO:0007669"/>
    <property type="project" value="UniProtKB-EC"/>
</dbReference>
<evidence type="ECO:0000256" key="8">
    <source>
        <dbReference type="ARBA" id="ARBA00022519"/>
    </source>
</evidence>
<keyword evidence="15" id="KW-0133">Cell shape</keyword>
<evidence type="ECO:0000256" key="6">
    <source>
        <dbReference type="ARBA" id="ARBA00018638"/>
    </source>
</evidence>
<feature type="transmembrane region" description="Helical" evidence="27">
    <location>
        <begin position="21"/>
        <end position="47"/>
    </location>
</feature>
<dbReference type="GO" id="GO:0030288">
    <property type="term" value="C:outer membrane-bounded periplasmic space"/>
    <property type="evidence" value="ECO:0007669"/>
    <property type="project" value="TreeGrafter"/>
</dbReference>
<dbReference type="GO" id="GO:0008360">
    <property type="term" value="P:regulation of cell shape"/>
    <property type="evidence" value="ECO:0007669"/>
    <property type="project" value="UniProtKB-KW"/>
</dbReference>
<evidence type="ECO:0000259" key="30">
    <source>
        <dbReference type="Pfam" id="PF17092"/>
    </source>
</evidence>
<dbReference type="Proteomes" id="UP000811899">
    <property type="component" value="Unassembled WGS sequence"/>
</dbReference>
<evidence type="ECO:0000256" key="11">
    <source>
        <dbReference type="ARBA" id="ARBA00022676"/>
    </source>
</evidence>
<evidence type="ECO:0000256" key="15">
    <source>
        <dbReference type="ARBA" id="ARBA00022960"/>
    </source>
</evidence>
<evidence type="ECO:0000313" key="31">
    <source>
        <dbReference type="EMBL" id="MBT0665047.1"/>
    </source>
</evidence>
<protein>
    <recommendedName>
        <fullName evidence="6">Penicillin-binding protein 1A</fullName>
        <ecNumber evidence="24">2.4.99.28</ecNumber>
        <ecNumber evidence="5">3.4.16.4</ecNumber>
    </recommendedName>
</protein>
<keyword evidence="22" id="KW-0961">Cell wall biogenesis/degradation</keyword>
<dbReference type="PANTHER" id="PTHR32282">
    <property type="entry name" value="BINDING PROTEIN TRANSPEPTIDASE, PUTATIVE-RELATED"/>
    <property type="match status" value="1"/>
</dbReference>
<keyword evidence="19 27" id="KW-0472">Membrane</keyword>
<dbReference type="InterPro" id="IPR001264">
    <property type="entry name" value="Glyco_trans_51"/>
</dbReference>
<comment type="subcellular location">
    <subcellularLocation>
        <location evidence="1">Cell inner membrane</location>
        <topology evidence="1">Single-pass type II membrane protein</topology>
    </subcellularLocation>
</comment>
<keyword evidence="8" id="KW-0997">Cell inner membrane</keyword>
<dbReference type="SUPFAM" id="SSF53955">
    <property type="entry name" value="Lysozyme-like"/>
    <property type="match status" value="1"/>
</dbReference>
<accession>A0AAW4LAZ5</accession>
<keyword evidence="18 27" id="KW-1133">Transmembrane helix</keyword>
<dbReference type="Pfam" id="PF17092">
    <property type="entry name" value="PCB_OB"/>
    <property type="match status" value="1"/>
</dbReference>
<dbReference type="InterPro" id="IPR023346">
    <property type="entry name" value="Lysozyme-like_dom_sf"/>
</dbReference>
<dbReference type="InterPro" id="IPR050396">
    <property type="entry name" value="Glycosyltr_51/Transpeptidase"/>
</dbReference>
<evidence type="ECO:0000259" key="28">
    <source>
        <dbReference type="Pfam" id="PF00905"/>
    </source>
</evidence>
<evidence type="ECO:0000256" key="17">
    <source>
        <dbReference type="ARBA" id="ARBA00022984"/>
    </source>
</evidence>
<evidence type="ECO:0000256" key="14">
    <source>
        <dbReference type="ARBA" id="ARBA00022801"/>
    </source>
</evidence>
<dbReference type="EC" id="3.4.16.4" evidence="5"/>
<evidence type="ECO:0000256" key="26">
    <source>
        <dbReference type="ARBA" id="ARBA00060592"/>
    </source>
</evidence>
<dbReference type="InterPro" id="IPR031376">
    <property type="entry name" value="PCB_OB"/>
</dbReference>
<comment type="similarity">
    <text evidence="3">In the C-terminal section; belongs to the transpeptidase family.</text>
</comment>
<organism evidence="31 32">
    <name type="scientific">Geoanaerobacter pelophilus</name>
    <dbReference type="NCBI Taxonomy" id="60036"/>
    <lineage>
        <taxon>Bacteria</taxon>
        <taxon>Pseudomonadati</taxon>
        <taxon>Thermodesulfobacteriota</taxon>
        <taxon>Desulfuromonadia</taxon>
        <taxon>Geobacterales</taxon>
        <taxon>Geobacteraceae</taxon>
        <taxon>Geoanaerobacter</taxon>
    </lineage>
</organism>
<proteinExistence type="inferred from homology"/>
<reference evidence="31 32" key="1">
    <citation type="submission" date="2021-05" db="EMBL/GenBank/DDBJ databases">
        <title>The draft genome of Geobacter pelophilus DSM 12255.</title>
        <authorList>
            <person name="Xu Z."/>
            <person name="Masuda Y."/>
            <person name="Itoh H."/>
            <person name="Senoo K."/>
        </authorList>
    </citation>
    <scope>NUCLEOTIDE SEQUENCE [LARGE SCALE GENOMIC DNA]</scope>
    <source>
        <strain evidence="31 32">DSM 12255</strain>
    </source>
</reference>
<dbReference type="GO" id="GO:0009252">
    <property type="term" value="P:peptidoglycan biosynthetic process"/>
    <property type="evidence" value="ECO:0007669"/>
    <property type="project" value="UniProtKB-KW"/>
</dbReference>
<dbReference type="EMBL" id="JAHCVJ010000004">
    <property type="protein sequence ID" value="MBT0665047.1"/>
    <property type="molecule type" value="Genomic_DNA"/>
</dbReference>
<dbReference type="AlphaFoldDB" id="A0AAW4LAZ5"/>
<dbReference type="Gene3D" id="3.40.710.10">
    <property type="entry name" value="DD-peptidase/beta-lactamase superfamily"/>
    <property type="match status" value="2"/>
</dbReference>
<evidence type="ECO:0000256" key="1">
    <source>
        <dbReference type="ARBA" id="ARBA00004249"/>
    </source>
</evidence>
<keyword evidence="7" id="KW-1003">Cell membrane</keyword>
<sequence>MKMYQGRQQVDRRVSRKQPGTTLKTVAIALAGVAMIILIGFSGWFYYMLAKLPKVDRLADYKPPIVTQVLGDDGSLVGEFFLERRTVVPVDKIPRKLIQAFVAAEDSNFFQHKGIDYFGIVRAAIKNVISMRKKEGASTITQQVAKSMLLTSEKSYSRKIKEAILASRMEKKLSKDEILYIYLNQIYLGAGAYGVQLAAETYFGKGVDQLNLAEIAMLAGLPKAPNSYSPIKHMDKAKERQNYVLERMVKEGYITEAEATHARSTVIAIKPLKKVNSEQSAYFLEQIRIQLEAKYGEERLYKEGLKIYTTMNAEMQKGAFESVQRGLKEVDKRQGFRGPLKYLAESEVDQFCKQVEDGIDGPSLRQGSTYQGVVTKIDTGRGDLTVRVGERTGTLTRKNMGWAGKVALAESFGKPDEKGKGLSLGAVIEVSVQTPDANRAGAIFALDQTPLAQAAIVAIDPRTGGVKALVGGYDFKKSQFNRAIQAKRNPGSAFKPIIYSAALEKGLTAATIFEDSPVEYDSGKEKAWKPKNYDNIYRGNVTMREALTNSINVVSVKILEQIGVNAAIETAKKLGITSPLDANLTLALGSSSLTPLELTTAYATLASGGYRPTPYFVTKVTDSEGKILEEVPTPRIPVFNSSTSAVNITASSSGLLTTTPAANPLDPVPVMSPETAYIITNLMESVVTSGTGQRARALGRPVAGKTGTTNDMKDAWFIGFVPQLVAGVWVGYDQEKSLGAGGSGGQAAAPIWTEFMQKALAGMPIEDFKAPPNVTFALIDPRTGLIAREGSEGAVTECFISGTEPSSAGE</sequence>
<dbReference type="FunFam" id="1.10.3810.10:FF:000003">
    <property type="entry name" value="Penicillin-binding protein 1a"/>
    <property type="match status" value="1"/>
</dbReference>
<feature type="domain" description="Glycosyl transferase family 51" evidence="29">
    <location>
        <begin position="75"/>
        <end position="248"/>
    </location>
</feature>
<dbReference type="GO" id="GO:0006508">
    <property type="term" value="P:proteolysis"/>
    <property type="evidence" value="ECO:0007669"/>
    <property type="project" value="UniProtKB-KW"/>
</dbReference>
<dbReference type="GO" id="GO:0071555">
    <property type="term" value="P:cell wall organization"/>
    <property type="evidence" value="ECO:0007669"/>
    <property type="project" value="UniProtKB-KW"/>
</dbReference>
<keyword evidence="32" id="KW-1185">Reference proteome</keyword>